<evidence type="ECO:0000313" key="3">
    <source>
        <dbReference type="Proteomes" id="UP000192468"/>
    </source>
</evidence>
<organism evidence="2 3">
    <name type="scientific">Clostridium acidisoli DSM 12555</name>
    <dbReference type="NCBI Taxonomy" id="1121291"/>
    <lineage>
        <taxon>Bacteria</taxon>
        <taxon>Bacillati</taxon>
        <taxon>Bacillota</taxon>
        <taxon>Clostridia</taxon>
        <taxon>Eubacteriales</taxon>
        <taxon>Clostridiaceae</taxon>
        <taxon>Clostridium</taxon>
    </lineage>
</organism>
<dbReference type="EMBL" id="FWXH01000002">
    <property type="protein sequence ID" value="SMC17384.1"/>
    <property type="molecule type" value="Genomic_DNA"/>
</dbReference>
<evidence type="ECO:0000256" key="1">
    <source>
        <dbReference type="SAM" id="Phobius"/>
    </source>
</evidence>
<dbReference type="STRING" id="1121291.SAMN02745134_00317"/>
<protein>
    <submittedName>
        <fullName evidence="2">Uncharacterized protein</fullName>
    </submittedName>
</protein>
<keyword evidence="1" id="KW-1133">Transmembrane helix</keyword>
<reference evidence="2 3" key="1">
    <citation type="submission" date="2017-04" db="EMBL/GenBank/DDBJ databases">
        <authorList>
            <person name="Afonso C.L."/>
            <person name="Miller P.J."/>
            <person name="Scott M.A."/>
            <person name="Spackman E."/>
            <person name="Goraichik I."/>
            <person name="Dimitrov K.M."/>
            <person name="Suarez D.L."/>
            <person name="Swayne D.E."/>
        </authorList>
    </citation>
    <scope>NUCLEOTIDE SEQUENCE [LARGE SCALE GENOMIC DNA]</scope>
    <source>
        <strain evidence="2 3">DSM 12555</strain>
    </source>
</reference>
<evidence type="ECO:0000313" key="2">
    <source>
        <dbReference type="EMBL" id="SMC17384.1"/>
    </source>
</evidence>
<sequence>MINSDVFKTITLFFKCILILIFLGIILPNLFDYIIISLIIKSKFHGNSVLVYNILSDNKQIIYNYIYLFKLTISR</sequence>
<gene>
    <name evidence="2" type="ORF">SAMN02745134_00317</name>
</gene>
<keyword evidence="1" id="KW-0812">Transmembrane</keyword>
<feature type="transmembrane region" description="Helical" evidence="1">
    <location>
        <begin position="12"/>
        <end position="35"/>
    </location>
</feature>
<name>A0A1W1X0F3_9CLOT</name>
<accession>A0A1W1X0F3</accession>
<dbReference type="Proteomes" id="UP000192468">
    <property type="component" value="Unassembled WGS sequence"/>
</dbReference>
<proteinExistence type="predicted"/>
<keyword evidence="3" id="KW-1185">Reference proteome</keyword>
<keyword evidence="1" id="KW-0472">Membrane</keyword>
<dbReference type="AlphaFoldDB" id="A0A1W1X0F3"/>